<feature type="transmembrane region" description="Helical" evidence="1">
    <location>
        <begin position="191"/>
        <end position="213"/>
    </location>
</feature>
<dbReference type="PANTHER" id="PTHR32251:SF15">
    <property type="entry name" value="3-OXO-5-ALPHA-STEROID 4-DEHYDROGENASE (DUF1295)"/>
    <property type="match status" value="1"/>
</dbReference>
<dbReference type="Proteomes" id="UP001408356">
    <property type="component" value="Unassembled WGS sequence"/>
</dbReference>
<dbReference type="Gene3D" id="1.20.120.1630">
    <property type="match status" value="1"/>
</dbReference>
<keyword evidence="1" id="KW-1133">Transmembrane helix</keyword>
<proteinExistence type="predicted"/>
<organism evidence="2 3">
    <name type="scientific">Seiridium unicorne</name>
    <dbReference type="NCBI Taxonomy" id="138068"/>
    <lineage>
        <taxon>Eukaryota</taxon>
        <taxon>Fungi</taxon>
        <taxon>Dikarya</taxon>
        <taxon>Ascomycota</taxon>
        <taxon>Pezizomycotina</taxon>
        <taxon>Sordariomycetes</taxon>
        <taxon>Xylariomycetidae</taxon>
        <taxon>Amphisphaeriales</taxon>
        <taxon>Sporocadaceae</taxon>
        <taxon>Seiridium</taxon>
    </lineage>
</organism>
<dbReference type="InterPro" id="IPR010721">
    <property type="entry name" value="UstE-like"/>
</dbReference>
<feature type="transmembrane region" description="Helical" evidence="1">
    <location>
        <begin position="75"/>
        <end position="97"/>
    </location>
</feature>
<protein>
    <submittedName>
        <fullName evidence="2">Steroid 5-alpha reductase C-terminal domain-containing protein</fullName>
    </submittedName>
</protein>
<comment type="caution">
    <text evidence="2">The sequence shown here is derived from an EMBL/GenBank/DDBJ whole genome shotgun (WGS) entry which is preliminary data.</text>
</comment>
<keyword evidence="1" id="KW-0472">Membrane</keyword>
<evidence type="ECO:0000256" key="1">
    <source>
        <dbReference type="SAM" id="Phobius"/>
    </source>
</evidence>
<dbReference type="PANTHER" id="PTHR32251">
    <property type="entry name" value="3-OXO-5-ALPHA-STEROID 4-DEHYDROGENASE"/>
    <property type="match status" value="1"/>
</dbReference>
<reference evidence="2 3" key="1">
    <citation type="journal article" date="2024" name="J. Plant Pathol.">
        <title>Sequence and assembly of the genome of Seiridium unicorne, isolate CBS 538.82, causal agent of cypress canker disease.</title>
        <authorList>
            <person name="Scali E."/>
            <person name="Rocca G.D."/>
            <person name="Danti R."/>
            <person name="Garbelotto M."/>
            <person name="Barberini S."/>
            <person name="Baroncelli R."/>
            <person name="Emiliani G."/>
        </authorList>
    </citation>
    <scope>NUCLEOTIDE SEQUENCE [LARGE SCALE GENOMIC DNA]</scope>
    <source>
        <strain evidence="2 3">BM-138-508</strain>
    </source>
</reference>
<keyword evidence="3" id="KW-1185">Reference proteome</keyword>
<gene>
    <name evidence="2" type="ORF">SUNI508_06491</name>
</gene>
<name>A0ABR2V1Z8_9PEZI</name>
<dbReference type="EMBL" id="JARVKF010000235">
    <property type="protein sequence ID" value="KAK9420495.1"/>
    <property type="molecule type" value="Genomic_DNA"/>
</dbReference>
<sequence>MAGTIHVLDDYYLAITILITIAYQIFLQDSEERGDDLASMVLATAILSNLKVKAIEKNTGKDDRFDDKRNKFFPFLGLWLFRMVWVWTVSLPVMVLISPNVQRYPQASFGTGRDITAIVLFAVEFIKKSVSDVQRSIFRQRNDESAIFNKGFFSWSRHPNYFGEIIQFAIYVITVSAAANGYVQWQVYKALYAMTLGPFFLAILLMFVSGLPLSERPGAKKRSDKGMNWYNY</sequence>
<feature type="transmembrane region" description="Helical" evidence="1">
    <location>
        <begin position="37"/>
        <end position="54"/>
    </location>
</feature>
<feature type="transmembrane region" description="Helical" evidence="1">
    <location>
        <begin position="7"/>
        <end position="25"/>
    </location>
</feature>
<dbReference type="Pfam" id="PF06966">
    <property type="entry name" value="DUF1295"/>
    <property type="match status" value="1"/>
</dbReference>
<evidence type="ECO:0000313" key="3">
    <source>
        <dbReference type="Proteomes" id="UP001408356"/>
    </source>
</evidence>
<keyword evidence="1" id="KW-0812">Transmembrane</keyword>
<dbReference type="PROSITE" id="PS50244">
    <property type="entry name" value="S5A_REDUCTASE"/>
    <property type="match status" value="1"/>
</dbReference>
<feature type="transmembrane region" description="Helical" evidence="1">
    <location>
        <begin position="165"/>
        <end position="185"/>
    </location>
</feature>
<evidence type="ECO:0000313" key="2">
    <source>
        <dbReference type="EMBL" id="KAK9420495.1"/>
    </source>
</evidence>
<accession>A0ABR2V1Z8</accession>